<sequence length="364" mass="40316">MADTASPGPTSITLPHSMPLPPPISFVNTGYIETSDEEDAIKDYDYMDPTDGKPFISAETSAEDKRVWQSYMSRGQDEEMPDADDQGWMEMANAYDYGMMMNTGGTNQVATSVSAIGSTTVRKRPGKASRVLPSVAIGLSLLDREDPSNIDLLFQRPDKSLDHPHGDNAARIGQQEFSHHLDTEWDVTPFEFADDSNTHQNGHYGQMNNGESNVLDDAYYAGMDYHSHASLLANSNQPADFKKERARKRRAGVQPCLQNSAQSQEATQMPAPRHTHTQFIDSQARVHNRGPCPARGAGRVPELVQTLYPTSSSFAAPGTPGTLPVRQEIDSNKADRKRKINKVPNPHFKMRKVKRSKLSDQQNS</sequence>
<reference evidence="2" key="1">
    <citation type="journal article" date="2020" name="Mol. Plant Microbe Interact.">
        <title>Genome Sequence of the Biocontrol Agent Coniothyrium minitans strain Conio (IMI 134523).</title>
        <authorList>
            <person name="Patel D."/>
            <person name="Shittu T.A."/>
            <person name="Baroncelli R."/>
            <person name="Muthumeenakshi S."/>
            <person name="Osborne T.H."/>
            <person name="Janganan T.K."/>
            <person name="Sreenivasaprasad S."/>
        </authorList>
    </citation>
    <scope>NUCLEOTIDE SEQUENCE</scope>
    <source>
        <strain evidence="2">Conio</strain>
    </source>
</reference>
<name>A0A9P6GQA7_9PLEO</name>
<keyword evidence="3" id="KW-1185">Reference proteome</keyword>
<dbReference type="Proteomes" id="UP000756921">
    <property type="component" value="Unassembled WGS sequence"/>
</dbReference>
<feature type="region of interest" description="Disordered" evidence="1">
    <location>
        <begin position="311"/>
        <end position="364"/>
    </location>
</feature>
<organism evidence="2 3">
    <name type="scientific">Paraphaeosphaeria minitans</name>
    <dbReference type="NCBI Taxonomy" id="565426"/>
    <lineage>
        <taxon>Eukaryota</taxon>
        <taxon>Fungi</taxon>
        <taxon>Dikarya</taxon>
        <taxon>Ascomycota</taxon>
        <taxon>Pezizomycotina</taxon>
        <taxon>Dothideomycetes</taxon>
        <taxon>Pleosporomycetidae</taxon>
        <taxon>Pleosporales</taxon>
        <taxon>Massarineae</taxon>
        <taxon>Didymosphaeriaceae</taxon>
        <taxon>Paraphaeosphaeria</taxon>
    </lineage>
</organism>
<evidence type="ECO:0000256" key="1">
    <source>
        <dbReference type="SAM" id="MobiDB-lite"/>
    </source>
</evidence>
<gene>
    <name evidence="2" type="ORF">PMIN01_01789</name>
</gene>
<evidence type="ECO:0000313" key="2">
    <source>
        <dbReference type="EMBL" id="KAF9739155.1"/>
    </source>
</evidence>
<dbReference type="EMBL" id="WJXW01000002">
    <property type="protein sequence ID" value="KAF9739155.1"/>
    <property type="molecule type" value="Genomic_DNA"/>
</dbReference>
<accession>A0A9P6GQA7</accession>
<dbReference type="OrthoDB" id="10533295at2759"/>
<proteinExistence type="predicted"/>
<evidence type="ECO:0000313" key="3">
    <source>
        <dbReference type="Proteomes" id="UP000756921"/>
    </source>
</evidence>
<protein>
    <submittedName>
        <fullName evidence="2">Uncharacterized protein</fullName>
    </submittedName>
</protein>
<comment type="caution">
    <text evidence="2">The sequence shown here is derived from an EMBL/GenBank/DDBJ whole genome shotgun (WGS) entry which is preliminary data.</text>
</comment>
<dbReference type="AlphaFoldDB" id="A0A9P6GQA7"/>
<feature type="region of interest" description="Disordered" evidence="1">
    <location>
        <begin position="1"/>
        <end position="20"/>
    </location>
</feature>